<dbReference type="PANTHER" id="PTHR23501">
    <property type="entry name" value="MAJOR FACILITATOR SUPERFAMILY"/>
    <property type="match status" value="1"/>
</dbReference>
<dbReference type="InterPro" id="IPR036259">
    <property type="entry name" value="MFS_trans_sf"/>
</dbReference>
<organism evidence="6 7">
    <name type="scientific">Diaporthe vaccinii</name>
    <dbReference type="NCBI Taxonomy" id="105482"/>
    <lineage>
        <taxon>Eukaryota</taxon>
        <taxon>Fungi</taxon>
        <taxon>Dikarya</taxon>
        <taxon>Ascomycota</taxon>
        <taxon>Pezizomycotina</taxon>
        <taxon>Sordariomycetes</taxon>
        <taxon>Sordariomycetidae</taxon>
        <taxon>Diaporthales</taxon>
        <taxon>Diaporthaceae</taxon>
        <taxon>Diaporthe</taxon>
        <taxon>Diaporthe eres species complex</taxon>
    </lineage>
</organism>
<evidence type="ECO:0008006" key="8">
    <source>
        <dbReference type="Google" id="ProtNLM"/>
    </source>
</evidence>
<evidence type="ECO:0000256" key="2">
    <source>
        <dbReference type="ARBA" id="ARBA00022692"/>
    </source>
</evidence>
<name>A0ABR4E4E8_9PEZI</name>
<dbReference type="Gene3D" id="1.20.1250.20">
    <property type="entry name" value="MFS general substrate transporter like domains"/>
    <property type="match status" value="2"/>
</dbReference>
<evidence type="ECO:0000313" key="6">
    <source>
        <dbReference type="EMBL" id="KAL2277302.1"/>
    </source>
</evidence>
<feature type="transmembrane region" description="Helical" evidence="5">
    <location>
        <begin position="164"/>
        <end position="181"/>
    </location>
</feature>
<evidence type="ECO:0000256" key="5">
    <source>
        <dbReference type="SAM" id="Phobius"/>
    </source>
</evidence>
<protein>
    <recommendedName>
        <fullName evidence="8">Major facilitator superfamily (MFS) profile domain-containing protein</fullName>
    </recommendedName>
</protein>
<keyword evidence="7" id="KW-1185">Reference proteome</keyword>
<reference evidence="6 7" key="1">
    <citation type="submission" date="2024-03" db="EMBL/GenBank/DDBJ databases">
        <title>A high-quality draft genome sequence of Diaporthe vaccinii, a causative agent of upright dieback and viscid rot disease in cranberry plants.</title>
        <authorList>
            <person name="Sarrasin M."/>
            <person name="Lang B.F."/>
            <person name="Burger G."/>
        </authorList>
    </citation>
    <scope>NUCLEOTIDE SEQUENCE [LARGE SCALE GENOMIC DNA]</scope>
    <source>
        <strain evidence="6 7">IS7</strain>
    </source>
</reference>
<gene>
    <name evidence="6" type="ORF">FJTKL_00142</name>
</gene>
<dbReference type="SUPFAM" id="SSF103473">
    <property type="entry name" value="MFS general substrate transporter"/>
    <property type="match status" value="1"/>
</dbReference>
<evidence type="ECO:0000256" key="4">
    <source>
        <dbReference type="ARBA" id="ARBA00023136"/>
    </source>
</evidence>
<keyword evidence="4 5" id="KW-0472">Membrane</keyword>
<sequence>MRLAPPPRLKNPGDSRLSVVSLTLCMFCLALDNNVIVTAIPRITDEFHSVKDIGWYGSAYLLPSCAFQLPSGKLFSSCGPLIGGAFTDRVTWRWCFYLNLPIAGVAEVLLFFFLSTPTPSVPKLPLGEIIKDLDPQGCILFLAGIICLIQALEWGGVTYAWSDWRLIVLLVFFCVGYKMNISSSHTHSLY</sequence>
<comment type="subcellular location">
    <subcellularLocation>
        <location evidence="1">Membrane</location>
        <topology evidence="1">Multi-pass membrane protein</topology>
    </subcellularLocation>
</comment>
<dbReference type="Proteomes" id="UP001600888">
    <property type="component" value="Unassembled WGS sequence"/>
</dbReference>
<keyword evidence="3 5" id="KW-1133">Transmembrane helix</keyword>
<dbReference type="EMBL" id="JBAWTH010000102">
    <property type="protein sequence ID" value="KAL2277302.1"/>
    <property type="molecule type" value="Genomic_DNA"/>
</dbReference>
<dbReference type="PANTHER" id="PTHR23501:SF199">
    <property type="entry name" value="MFS EFFLUX TRANSPORTER INPD-RELATED"/>
    <property type="match status" value="1"/>
</dbReference>
<proteinExistence type="predicted"/>
<feature type="transmembrane region" description="Helical" evidence="5">
    <location>
        <begin position="20"/>
        <end position="41"/>
    </location>
</feature>
<feature type="transmembrane region" description="Helical" evidence="5">
    <location>
        <begin position="91"/>
        <end position="114"/>
    </location>
</feature>
<evidence type="ECO:0000256" key="1">
    <source>
        <dbReference type="ARBA" id="ARBA00004141"/>
    </source>
</evidence>
<comment type="caution">
    <text evidence="6">The sequence shown here is derived from an EMBL/GenBank/DDBJ whole genome shotgun (WGS) entry which is preliminary data.</text>
</comment>
<keyword evidence="2 5" id="KW-0812">Transmembrane</keyword>
<evidence type="ECO:0000313" key="7">
    <source>
        <dbReference type="Proteomes" id="UP001600888"/>
    </source>
</evidence>
<feature type="transmembrane region" description="Helical" evidence="5">
    <location>
        <begin position="135"/>
        <end position="152"/>
    </location>
</feature>
<accession>A0ABR4E4E8</accession>
<evidence type="ECO:0000256" key="3">
    <source>
        <dbReference type="ARBA" id="ARBA00022989"/>
    </source>
</evidence>